<protein>
    <recommendedName>
        <fullName evidence="8">Major facilitator superfamily (MFS) profile domain-containing protein</fullName>
    </recommendedName>
</protein>
<feature type="transmembrane region" description="Helical" evidence="7">
    <location>
        <begin position="306"/>
        <end position="328"/>
    </location>
</feature>
<organism evidence="9 10">
    <name type="scientific">Penicillium cosmopolitanum</name>
    <dbReference type="NCBI Taxonomy" id="1131564"/>
    <lineage>
        <taxon>Eukaryota</taxon>
        <taxon>Fungi</taxon>
        <taxon>Dikarya</taxon>
        <taxon>Ascomycota</taxon>
        <taxon>Pezizomycotina</taxon>
        <taxon>Eurotiomycetes</taxon>
        <taxon>Eurotiomycetidae</taxon>
        <taxon>Eurotiales</taxon>
        <taxon>Aspergillaceae</taxon>
        <taxon>Penicillium</taxon>
    </lineage>
</organism>
<gene>
    <name evidence="9" type="ORF">N7509_001876</name>
</gene>
<evidence type="ECO:0000313" key="9">
    <source>
        <dbReference type="EMBL" id="KAJ5407993.1"/>
    </source>
</evidence>
<dbReference type="Proteomes" id="UP001147747">
    <property type="component" value="Unassembled WGS sequence"/>
</dbReference>
<dbReference type="Pfam" id="PF07690">
    <property type="entry name" value="MFS_1"/>
    <property type="match status" value="1"/>
</dbReference>
<dbReference type="OrthoDB" id="6730379at2759"/>
<evidence type="ECO:0000256" key="3">
    <source>
        <dbReference type="ARBA" id="ARBA00022692"/>
    </source>
</evidence>
<feature type="transmembrane region" description="Helical" evidence="7">
    <location>
        <begin position="335"/>
        <end position="353"/>
    </location>
</feature>
<feature type="transmembrane region" description="Helical" evidence="7">
    <location>
        <begin position="201"/>
        <end position="221"/>
    </location>
</feature>
<feature type="domain" description="Major facilitator superfamily (MFS) profile" evidence="8">
    <location>
        <begin position="42"/>
        <end position="433"/>
    </location>
</feature>
<dbReference type="InterPro" id="IPR011701">
    <property type="entry name" value="MFS"/>
</dbReference>
<feature type="transmembrane region" description="Helical" evidence="7">
    <location>
        <begin position="270"/>
        <end position="294"/>
    </location>
</feature>
<keyword evidence="2" id="KW-0813">Transport</keyword>
<evidence type="ECO:0000256" key="7">
    <source>
        <dbReference type="SAM" id="Phobius"/>
    </source>
</evidence>
<comment type="caution">
    <text evidence="9">The sequence shown here is derived from an EMBL/GenBank/DDBJ whole genome shotgun (WGS) entry which is preliminary data.</text>
</comment>
<dbReference type="PANTHER" id="PTHR43791:SF103">
    <property type="entry name" value="MAJOR FACILITATOR SUPERFAMILY (MFS) PROFILE DOMAIN-CONTAINING PROTEIN-RELATED"/>
    <property type="match status" value="1"/>
</dbReference>
<dbReference type="SUPFAM" id="SSF103473">
    <property type="entry name" value="MFS general substrate transporter"/>
    <property type="match status" value="1"/>
</dbReference>
<evidence type="ECO:0000256" key="5">
    <source>
        <dbReference type="ARBA" id="ARBA00023136"/>
    </source>
</evidence>
<sequence length="433" mass="47613">MAETEKSDLNRQCSDIQVAELVELQTTAEENAKLLRKIDLTLMPVMCACYMLQLLDKLTLNFSSQLGLTQDLNLHGSQYSWTSSIFYFGYLVWTWPSSWLVVRLPLGKYLTGTVLVWGGILMCHGACNNFGGFMAVRFLLGAAEAAVAPGFALIVSMFYRRDEQPLRQGIWFAGNCIANIIGGLISYGIGNIDSSLATWRVLFLILGGVTVAFSAVLWAFLPDSPIKARFLNERERKLSVLRTLQETFSAMDENDFQTYQVWEALRDPQAWLLALYTFSVSICNGGITTFNSLLIDGFGFGSLQTLLLQIPMGGCQLAFLAIVSITASVTKTSRLFLMACGCLLSLVGMLLIYKLNHADAYGRLGGTYLAAVFASNTPMSLSLIASNVGGFTKRSTVNAMLFVAYSTGNIVGPQLYLSLEAPVYTDFVWGFSF</sequence>
<proteinExistence type="inferred from homology"/>
<keyword evidence="4 7" id="KW-1133">Transmembrane helix</keyword>
<feature type="transmembrane region" description="Helical" evidence="7">
    <location>
        <begin position="365"/>
        <end position="385"/>
    </location>
</feature>
<dbReference type="PROSITE" id="PS50850">
    <property type="entry name" value="MFS"/>
    <property type="match status" value="1"/>
</dbReference>
<name>A0A9W9W820_9EURO</name>
<feature type="transmembrane region" description="Helical" evidence="7">
    <location>
        <begin position="170"/>
        <end position="189"/>
    </location>
</feature>
<evidence type="ECO:0000259" key="8">
    <source>
        <dbReference type="PROSITE" id="PS50850"/>
    </source>
</evidence>
<evidence type="ECO:0000256" key="2">
    <source>
        <dbReference type="ARBA" id="ARBA00022448"/>
    </source>
</evidence>
<dbReference type="GO" id="GO:0016020">
    <property type="term" value="C:membrane"/>
    <property type="evidence" value="ECO:0007669"/>
    <property type="project" value="UniProtKB-SubCell"/>
</dbReference>
<keyword evidence="5 7" id="KW-0472">Membrane</keyword>
<keyword evidence="3 7" id="KW-0812">Transmembrane</keyword>
<feature type="transmembrane region" description="Helical" evidence="7">
    <location>
        <begin position="397"/>
        <end position="417"/>
    </location>
</feature>
<evidence type="ECO:0000256" key="1">
    <source>
        <dbReference type="ARBA" id="ARBA00004141"/>
    </source>
</evidence>
<dbReference type="Gene3D" id="1.20.1250.20">
    <property type="entry name" value="MFS general substrate transporter like domains"/>
    <property type="match status" value="2"/>
</dbReference>
<evidence type="ECO:0000256" key="6">
    <source>
        <dbReference type="ARBA" id="ARBA00037968"/>
    </source>
</evidence>
<dbReference type="GO" id="GO:0022857">
    <property type="term" value="F:transmembrane transporter activity"/>
    <property type="evidence" value="ECO:0007669"/>
    <property type="project" value="InterPro"/>
</dbReference>
<evidence type="ECO:0000313" key="10">
    <source>
        <dbReference type="Proteomes" id="UP001147747"/>
    </source>
</evidence>
<evidence type="ECO:0000256" key="4">
    <source>
        <dbReference type="ARBA" id="ARBA00022989"/>
    </source>
</evidence>
<dbReference type="FunFam" id="1.20.1250.20:FF:000064">
    <property type="entry name" value="MFS allantoate transporter"/>
    <property type="match status" value="1"/>
</dbReference>
<feature type="transmembrane region" description="Helical" evidence="7">
    <location>
        <begin position="138"/>
        <end position="158"/>
    </location>
</feature>
<dbReference type="InterPro" id="IPR020846">
    <property type="entry name" value="MFS_dom"/>
</dbReference>
<dbReference type="AlphaFoldDB" id="A0A9W9W820"/>
<dbReference type="RefSeq" id="XP_056492308.1">
    <property type="nucleotide sequence ID" value="XM_056626513.1"/>
</dbReference>
<comment type="subcellular location">
    <subcellularLocation>
        <location evidence="1">Membrane</location>
        <topology evidence="1">Multi-pass membrane protein</topology>
    </subcellularLocation>
</comment>
<reference evidence="9" key="2">
    <citation type="journal article" date="2023" name="IMA Fungus">
        <title>Comparative genomic study of the Penicillium genus elucidates a diverse pangenome and 15 lateral gene transfer events.</title>
        <authorList>
            <person name="Petersen C."/>
            <person name="Sorensen T."/>
            <person name="Nielsen M.R."/>
            <person name="Sondergaard T.E."/>
            <person name="Sorensen J.L."/>
            <person name="Fitzpatrick D.A."/>
            <person name="Frisvad J.C."/>
            <person name="Nielsen K.L."/>
        </authorList>
    </citation>
    <scope>NUCLEOTIDE SEQUENCE</scope>
    <source>
        <strain evidence="9">IBT 29677</strain>
    </source>
</reference>
<dbReference type="EMBL" id="JAPZBU010000004">
    <property type="protein sequence ID" value="KAJ5407993.1"/>
    <property type="molecule type" value="Genomic_DNA"/>
</dbReference>
<dbReference type="PANTHER" id="PTHR43791">
    <property type="entry name" value="PERMEASE-RELATED"/>
    <property type="match status" value="1"/>
</dbReference>
<dbReference type="GeneID" id="81365493"/>
<reference evidence="9" key="1">
    <citation type="submission" date="2022-12" db="EMBL/GenBank/DDBJ databases">
        <authorList>
            <person name="Petersen C."/>
        </authorList>
    </citation>
    <scope>NUCLEOTIDE SEQUENCE</scope>
    <source>
        <strain evidence="9">IBT 29677</strain>
    </source>
</reference>
<accession>A0A9W9W820</accession>
<dbReference type="InterPro" id="IPR036259">
    <property type="entry name" value="MFS_trans_sf"/>
</dbReference>
<keyword evidence="10" id="KW-1185">Reference proteome</keyword>
<comment type="similarity">
    <text evidence="6">Belongs to the major facilitator superfamily. Allantoate permease family.</text>
</comment>